<evidence type="ECO:0000313" key="4">
    <source>
        <dbReference type="Proteomes" id="UP000094378"/>
    </source>
</evidence>
<accession>A0A1B3SL66</accession>
<name>A0A1B3SL66_9MOLU</name>
<feature type="coiled-coil region" evidence="1">
    <location>
        <begin position="300"/>
        <end position="327"/>
    </location>
</feature>
<feature type="transmembrane region" description="Helical" evidence="2">
    <location>
        <begin position="243"/>
        <end position="264"/>
    </location>
</feature>
<keyword evidence="2" id="KW-1133">Transmembrane helix</keyword>
<sequence length="341" mass="39933">MGKWHIYKVLFRMQLRNYLRDKFNLFSGWIITLITLVVWLSFRDTTDGGLTYDPFVLAGAIGVCGIRNCLFNFAKTIHEFKNRDFFNRLFSTNISKKFIFFAIVSFNICANFVVTLVTFLIAMIYPEQRDTIKNVNWLLFLVGYFLLLLISNLMAFIIVFAAKKLEWVYTIGNIYYFGSVYLLGLGLPFNVIVTQQWLFYITYLFPQRYMLSIMEAGWINAPSFKYKSSAGSDISFGYGDHPWIPYVASILIVFVAAVIVFASFKKVFEFENRKWKKYKNKNKHLGIIYSISRTTSLQELESLIEVRDSIDLNIKKLNNKLKEIKKSDSARWRNYGKKMKD</sequence>
<feature type="transmembrane region" description="Helical" evidence="2">
    <location>
        <begin position="54"/>
        <end position="77"/>
    </location>
</feature>
<feature type="transmembrane region" description="Helical" evidence="2">
    <location>
        <begin position="98"/>
        <end position="125"/>
    </location>
</feature>
<feature type="transmembrane region" description="Helical" evidence="2">
    <location>
        <begin position="137"/>
        <end position="162"/>
    </location>
</feature>
<keyword evidence="2" id="KW-0812">Transmembrane</keyword>
<feature type="transmembrane region" description="Helical" evidence="2">
    <location>
        <begin position="23"/>
        <end position="42"/>
    </location>
</feature>
<dbReference type="KEGG" id="shj:SHELI_v1c07110"/>
<keyword evidence="2" id="KW-0472">Membrane</keyword>
<feature type="transmembrane region" description="Helical" evidence="2">
    <location>
        <begin position="174"/>
        <end position="200"/>
    </location>
</feature>
<gene>
    <name evidence="3" type="ORF">SHELI_v1c07110</name>
</gene>
<dbReference type="STRING" id="216938.SHELI_v1c07110"/>
<organism evidence="3 4">
    <name type="scientific">Spiroplasma helicoides</name>
    <dbReference type="NCBI Taxonomy" id="216938"/>
    <lineage>
        <taxon>Bacteria</taxon>
        <taxon>Bacillati</taxon>
        <taxon>Mycoplasmatota</taxon>
        <taxon>Mollicutes</taxon>
        <taxon>Entomoplasmatales</taxon>
        <taxon>Spiroplasmataceae</taxon>
        <taxon>Spiroplasma</taxon>
    </lineage>
</organism>
<keyword evidence="4" id="KW-1185">Reference proteome</keyword>
<reference evidence="3 4" key="1">
    <citation type="submission" date="2016-08" db="EMBL/GenBank/DDBJ databases">
        <title>Complete genome sequence of Spiroplasma helicoides TABS-2 (DSM 22551).</title>
        <authorList>
            <person name="Shen W.-Y."/>
            <person name="Lo W.-S."/>
            <person name="Lai Y.-C."/>
            <person name="Kuo C.-H."/>
        </authorList>
    </citation>
    <scope>NUCLEOTIDE SEQUENCE [LARGE SCALE GENOMIC DNA]</scope>
    <source>
        <strain evidence="3 4">TABS-2</strain>
    </source>
</reference>
<proteinExistence type="predicted"/>
<evidence type="ECO:0000313" key="3">
    <source>
        <dbReference type="EMBL" id="AOG60660.1"/>
    </source>
</evidence>
<dbReference type="EMBL" id="CP017015">
    <property type="protein sequence ID" value="AOG60660.1"/>
    <property type="molecule type" value="Genomic_DNA"/>
</dbReference>
<evidence type="ECO:0000256" key="1">
    <source>
        <dbReference type="SAM" id="Coils"/>
    </source>
</evidence>
<dbReference type="Proteomes" id="UP000094378">
    <property type="component" value="Chromosome"/>
</dbReference>
<keyword evidence="1" id="KW-0175">Coiled coil</keyword>
<dbReference type="OrthoDB" id="391926at2"/>
<dbReference type="RefSeq" id="WP_157087584.1">
    <property type="nucleotide sequence ID" value="NZ_CP017015.1"/>
</dbReference>
<protein>
    <submittedName>
        <fullName evidence="3">ABC transporter permease</fullName>
    </submittedName>
</protein>
<dbReference type="AlphaFoldDB" id="A0A1B3SL66"/>
<evidence type="ECO:0000256" key="2">
    <source>
        <dbReference type="SAM" id="Phobius"/>
    </source>
</evidence>